<dbReference type="InterPro" id="IPR002110">
    <property type="entry name" value="Ankyrin_rpt"/>
</dbReference>
<evidence type="ECO:0000256" key="1">
    <source>
        <dbReference type="ARBA" id="ARBA00001946"/>
    </source>
</evidence>
<dbReference type="RefSeq" id="XP_047766529.1">
    <property type="nucleotide sequence ID" value="XM_047908686.1"/>
</dbReference>
<evidence type="ECO:0000256" key="7">
    <source>
        <dbReference type="PROSITE-ProRule" id="PRU00023"/>
    </source>
</evidence>
<evidence type="ECO:0000256" key="3">
    <source>
        <dbReference type="ARBA" id="ARBA00022679"/>
    </source>
</evidence>
<dbReference type="InterPro" id="IPR008949">
    <property type="entry name" value="Isoprenoid_synthase_dom_sf"/>
</dbReference>
<dbReference type="GO" id="GO:0043386">
    <property type="term" value="P:mycotoxin biosynthetic process"/>
    <property type="evidence" value="ECO:0007669"/>
    <property type="project" value="UniProtKB-ARBA"/>
</dbReference>
<dbReference type="InterPro" id="IPR000092">
    <property type="entry name" value="Polyprenyl_synt"/>
</dbReference>
<dbReference type="GO" id="GO:0008299">
    <property type="term" value="P:isoprenoid biosynthetic process"/>
    <property type="evidence" value="ECO:0007669"/>
    <property type="project" value="UniProtKB-KW"/>
</dbReference>
<dbReference type="Pfam" id="PF12796">
    <property type="entry name" value="Ank_2"/>
    <property type="match status" value="2"/>
</dbReference>
<evidence type="ECO:0000256" key="5">
    <source>
        <dbReference type="ARBA" id="ARBA00022842"/>
    </source>
</evidence>
<keyword evidence="7" id="KW-0040">ANK repeat</keyword>
<evidence type="ECO:0000256" key="4">
    <source>
        <dbReference type="ARBA" id="ARBA00022723"/>
    </source>
</evidence>
<dbReference type="PROSITE" id="PS50297">
    <property type="entry name" value="ANK_REP_REGION"/>
    <property type="match status" value="2"/>
</dbReference>
<dbReference type="Pfam" id="PF00348">
    <property type="entry name" value="polyprenyl_synt"/>
    <property type="match status" value="1"/>
</dbReference>
<protein>
    <submittedName>
        <fullName evidence="9">Hexaprenyl pyrophosphate synthase, mitochondrial</fullName>
    </submittedName>
</protein>
<dbReference type="Proteomes" id="UP000756132">
    <property type="component" value="Chromosome 9"/>
</dbReference>
<keyword evidence="3" id="KW-0808">Transferase</keyword>
<keyword evidence="5" id="KW-0460">Magnesium</keyword>
<dbReference type="SMART" id="SM00248">
    <property type="entry name" value="ANK"/>
    <property type="match status" value="3"/>
</dbReference>
<sequence>MGFKDPLTSVAKEMKFMTGNIRHLLGSGHPMLDTVSKYYTQSEGKYVRPMLVLLMSQATALLPKRPRSAASIQEAIDKPIASPSVLNDTNPDSPLSAPAVENGDYGNDTSILPTQRRLAEITELIHTASLLHDDVIDHSTSRRNNPSANIEFGNKMAVLAGDFLLGRASVALARLRDPEVTELLATVIANLVEGEFMQLKNTALDEKHPVWSEDTISYYLQKTYLKSASLISKSCRAAALLGEHPAEVVEAAYQYGKNLGLAFQLVDDMLDYTVSGAELGKPAGADLELGLATAPLLFAWKDNKELGTLVGRKFAEEGDVQRARDLVIQSNGIEQTRALAQDYVDKAARAISGFPDSEAKVGLIDMIHESRRMRRAILLNDVLLVKRIIRNHPKVIANPDFEDKSNTSLHLAAANGFADIVNLLFEAGHDTNEISRNADHNTPLMLAAQNGHYEVGTVLANRYPRCIPYVNKKGVDALSMAAQHPNSTALIPILLQDPMYPATPHTRDLDGNTPLHHASAAGSLKALRILLAAGANPLAKNNYDWTPLAYSQTVAAEVYFKNLVTEFERRKVEGAKQSEEIQRQRAAGMRLVGDDGGTIMPGDFYEDDIAIGDALKRHWSPVERKRPMTPGGVRHEWGSPPMGITHIRTRSSSGD</sequence>
<dbReference type="GO" id="GO:0004659">
    <property type="term" value="F:prenyltransferase activity"/>
    <property type="evidence" value="ECO:0007669"/>
    <property type="project" value="InterPro"/>
</dbReference>
<feature type="region of interest" description="Disordered" evidence="8">
    <location>
        <begin position="623"/>
        <end position="655"/>
    </location>
</feature>
<reference evidence="9" key="1">
    <citation type="submission" date="2021-12" db="EMBL/GenBank/DDBJ databases">
        <authorList>
            <person name="Zaccaron A."/>
            <person name="Stergiopoulos I."/>
        </authorList>
    </citation>
    <scope>NUCLEOTIDE SEQUENCE</scope>
    <source>
        <strain evidence="9">Race5_Kim</strain>
    </source>
</reference>
<evidence type="ECO:0000313" key="10">
    <source>
        <dbReference type="Proteomes" id="UP000756132"/>
    </source>
</evidence>
<dbReference type="GO" id="GO:1990234">
    <property type="term" value="C:transferase complex"/>
    <property type="evidence" value="ECO:0007669"/>
    <property type="project" value="TreeGrafter"/>
</dbReference>
<evidence type="ECO:0000256" key="8">
    <source>
        <dbReference type="SAM" id="MobiDB-lite"/>
    </source>
</evidence>
<dbReference type="EMBL" id="CP090171">
    <property type="protein sequence ID" value="UJO22163.1"/>
    <property type="molecule type" value="Genomic_DNA"/>
</dbReference>
<dbReference type="SUPFAM" id="SSF48403">
    <property type="entry name" value="Ankyrin repeat"/>
    <property type="match status" value="1"/>
</dbReference>
<dbReference type="GO" id="GO:0046872">
    <property type="term" value="F:metal ion binding"/>
    <property type="evidence" value="ECO:0007669"/>
    <property type="project" value="UniProtKB-KW"/>
</dbReference>
<evidence type="ECO:0000256" key="6">
    <source>
        <dbReference type="ARBA" id="ARBA00023229"/>
    </source>
</evidence>
<keyword evidence="6" id="KW-0414">Isoprene biosynthesis</keyword>
<name>A0A9Q8UTU0_PASFU</name>
<keyword evidence="4" id="KW-0479">Metal-binding</keyword>
<dbReference type="AlphaFoldDB" id="A0A9Q8UTU0"/>
<dbReference type="GO" id="GO:0006744">
    <property type="term" value="P:ubiquinone biosynthetic process"/>
    <property type="evidence" value="ECO:0007669"/>
    <property type="project" value="TreeGrafter"/>
</dbReference>
<evidence type="ECO:0000313" key="9">
    <source>
        <dbReference type="EMBL" id="UJO22163.1"/>
    </source>
</evidence>
<dbReference type="CDD" id="cd00685">
    <property type="entry name" value="Trans_IPPS_HT"/>
    <property type="match status" value="1"/>
</dbReference>
<dbReference type="Gene3D" id="1.10.600.10">
    <property type="entry name" value="Farnesyl Diphosphate Synthase"/>
    <property type="match status" value="1"/>
</dbReference>
<dbReference type="KEGG" id="ffu:CLAFUR5_09538"/>
<gene>
    <name evidence="9" type="ORF">CLAFUR5_09538</name>
</gene>
<dbReference type="PANTHER" id="PTHR12001:SF69">
    <property type="entry name" value="ALL TRANS-POLYPRENYL-DIPHOSPHATE SYNTHASE PDSS1"/>
    <property type="match status" value="1"/>
</dbReference>
<dbReference type="GeneID" id="71989416"/>
<dbReference type="SUPFAM" id="SSF48576">
    <property type="entry name" value="Terpenoid synthases"/>
    <property type="match status" value="1"/>
</dbReference>
<dbReference type="Gene3D" id="1.25.40.20">
    <property type="entry name" value="Ankyrin repeat-containing domain"/>
    <property type="match status" value="1"/>
</dbReference>
<dbReference type="InterPro" id="IPR036770">
    <property type="entry name" value="Ankyrin_rpt-contain_sf"/>
</dbReference>
<feature type="compositionally biased region" description="Polar residues" evidence="8">
    <location>
        <begin position="84"/>
        <end position="93"/>
    </location>
</feature>
<comment type="similarity">
    <text evidence="2">Belongs to the FPP/GGPP synthase family.</text>
</comment>
<organism evidence="9 10">
    <name type="scientific">Passalora fulva</name>
    <name type="common">Tomato leaf mold</name>
    <name type="synonym">Cladosporium fulvum</name>
    <dbReference type="NCBI Taxonomy" id="5499"/>
    <lineage>
        <taxon>Eukaryota</taxon>
        <taxon>Fungi</taxon>
        <taxon>Dikarya</taxon>
        <taxon>Ascomycota</taxon>
        <taxon>Pezizomycotina</taxon>
        <taxon>Dothideomycetes</taxon>
        <taxon>Dothideomycetidae</taxon>
        <taxon>Mycosphaerellales</taxon>
        <taxon>Mycosphaerellaceae</taxon>
        <taxon>Fulvia</taxon>
    </lineage>
</organism>
<comment type="cofactor">
    <cofactor evidence="1">
        <name>Mg(2+)</name>
        <dbReference type="ChEBI" id="CHEBI:18420"/>
    </cofactor>
</comment>
<accession>A0A9Q8UTU0</accession>
<evidence type="ECO:0000256" key="2">
    <source>
        <dbReference type="ARBA" id="ARBA00006706"/>
    </source>
</evidence>
<keyword evidence="10" id="KW-1185">Reference proteome</keyword>
<dbReference type="SFLD" id="SFLDS00005">
    <property type="entry name" value="Isoprenoid_Synthase_Type_I"/>
    <property type="match status" value="1"/>
</dbReference>
<dbReference type="PANTHER" id="PTHR12001">
    <property type="entry name" value="GERANYLGERANYL PYROPHOSPHATE SYNTHASE"/>
    <property type="match status" value="1"/>
</dbReference>
<feature type="repeat" description="ANK" evidence="7">
    <location>
        <begin position="404"/>
        <end position="436"/>
    </location>
</feature>
<dbReference type="PROSITE" id="PS50088">
    <property type="entry name" value="ANK_REPEAT"/>
    <property type="match status" value="2"/>
</dbReference>
<dbReference type="InterPro" id="IPR033749">
    <property type="entry name" value="Polyprenyl_synt_CS"/>
</dbReference>
<dbReference type="OrthoDB" id="9927103at2759"/>
<dbReference type="PROSITE" id="PS00444">
    <property type="entry name" value="POLYPRENYL_SYNTHASE_2"/>
    <property type="match status" value="1"/>
</dbReference>
<feature type="repeat" description="ANK" evidence="7">
    <location>
        <begin position="510"/>
        <end position="542"/>
    </location>
</feature>
<dbReference type="GO" id="GO:0046165">
    <property type="term" value="P:alcohol biosynthetic process"/>
    <property type="evidence" value="ECO:0007669"/>
    <property type="project" value="UniProtKB-ARBA"/>
</dbReference>
<proteinExistence type="inferred from homology"/>
<feature type="region of interest" description="Disordered" evidence="8">
    <location>
        <begin position="81"/>
        <end position="108"/>
    </location>
</feature>
<reference evidence="9" key="2">
    <citation type="journal article" date="2022" name="Microb. Genom.">
        <title>A chromosome-scale genome assembly of the tomato pathogen Cladosporium fulvum reveals a compartmentalized genome architecture and the presence of a dispensable chromosome.</title>
        <authorList>
            <person name="Zaccaron A.Z."/>
            <person name="Chen L.H."/>
            <person name="Samaras A."/>
            <person name="Stergiopoulos I."/>
        </authorList>
    </citation>
    <scope>NUCLEOTIDE SEQUENCE</scope>
    <source>
        <strain evidence="9">Race5_Kim</strain>
    </source>
</reference>